<dbReference type="InterPro" id="IPR025921">
    <property type="entry name" value="HmuY"/>
</dbReference>
<dbReference type="STRING" id="319236.BST91_07340"/>
<keyword evidence="2" id="KW-1185">Reference proteome</keyword>
<evidence type="ECO:0000313" key="1">
    <source>
        <dbReference type="EMBL" id="GAK96602.1"/>
    </source>
</evidence>
<dbReference type="eggNOG" id="ENOG502Z833">
    <property type="taxonomic scope" value="Bacteria"/>
</dbReference>
<evidence type="ECO:0008006" key="3">
    <source>
        <dbReference type="Google" id="ProtNLM"/>
    </source>
</evidence>
<sequence>MKNNLLTALTIISILLLGSCSEDDEPMGPIVVTVDGATVSPNVGGPNMPNQVFFDLSTNIATEVNRTSWDLGFSSIQDRVIINGSILMMAARLSTNDMTAVNSTNPEVQQLQPQAEVGNFNPANMEFIDAPDGNISGTAIDAVSSVDSNNNVYLINLGYEVGVDQPNSGSSNYKGDARGWKKIRILKDGENYLLQYANLDDTTFQTTTINKNPLFHYTFFSFNTESVVSVEPQKEEWDLCYTVFTNEAVFGGQSYGAYAYADFITNNIKSSARAYMIDEAEEGITYEDFSLLDVVDSNFENDQRNIGSTWRNGGGPSASPSLIEDIFYVIHDANGNYYKLQFLALTSPSNERGYPQFAYKLLEE</sequence>
<proteinExistence type="predicted"/>
<dbReference type="Pfam" id="PF14064">
    <property type="entry name" value="HmuY"/>
    <property type="match status" value="2"/>
</dbReference>
<gene>
    <name evidence="1" type="ORF">JCM19294_2115</name>
</gene>
<name>A0A090Q324_9FLAO</name>
<dbReference type="Proteomes" id="UP000029221">
    <property type="component" value="Unassembled WGS sequence"/>
</dbReference>
<comment type="caution">
    <text evidence="1">The sequence shown here is derived from an EMBL/GenBank/DDBJ whole genome shotgun (WGS) entry which is preliminary data.</text>
</comment>
<accession>A0A090Q324</accession>
<reference evidence="1" key="1">
    <citation type="journal article" date="2014" name="Genome Announc.">
        <title>Draft Genome Sequences of Marine Flavobacterium Nonlabens Strains NR17, NR24, NR27, NR32, NR33, and Ara13.</title>
        <authorList>
            <person name="Nakanishi M."/>
            <person name="Meirelles P."/>
            <person name="Suzuki R."/>
            <person name="Takatani N."/>
            <person name="Mino S."/>
            <person name="Suda W."/>
            <person name="Oshima K."/>
            <person name="Hattori M."/>
            <person name="Ohkuma M."/>
            <person name="Hosokawa M."/>
            <person name="Miyashita K."/>
            <person name="Thompson F.L."/>
            <person name="Niwa A."/>
            <person name="Sawabe T."/>
            <person name="Sawabe T."/>
        </authorList>
    </citation>
    <scope>NUCLEOTIDE SEQUENCE [LARGE SCALE GENOMIC DNA]</scope>
    <source>
        <strain evidence="1">JCM 19294</strain>
    </source>
</reference>
<dbReference type="PROSITE" id="PS51257">
    <property type="entry name" value="PROKAR_LIPOPROTEIN"/>
    <property type="match status" value="1"/>
</dbReference>
<dbReference type="EMBL" id="BBML01000002">
    <property type="protein sequence ID" value="GAK96602.1"/>
    <property type="molecule type" value="Genomic_DNA"/>
</dbReference>
<protein>
    <recommendedName>
        <fullName evidence="3">HmuY protein</fullName>
    </recommendedName>
</protein>
<dbReference type="CDD" id="cd12105">
    <property type="entry name" value="HmuY"/>
    <property type="match status" value="1"/>
</dbReference>
<dbReference type="RefSeq" id="WP_042277943.1">
    <property type="nucleotide sequence ID" value="NZ_BBML01000002.1"/>
</dbReference>
<evidence type="ECO:0000313" key="2">
    <source>
        <dbReference type="Proteomes" id="UP000029221"/>
    </source>
</evidence>
<organism evidence="1 2">
    <name type="scientific">Nonlabens tegetincola</name>
    <dbReference type="NCBI Taxonomy" id="323273"/>
    <lineage>
        <taxon>Bacteria</taxon>
        <taxon>Pseudomonadati</taxon>
        <taxon>Bacteroidota</taxon>
        <taxon>Flavobacteriia</taxon>
        <taxon>Flavobacteriales</taxon>
        <taxon>Flavobacteriaceae</taxon>
        <taxon>Nonlabens</taxon>
    </lineage>
</organism>
<dbReference type="AlphaFoldDB" id="A0A090Q324"/>